<accession>A0AAV5ENF8</accession>
<protein>
    <recommendedName>
        <fullName evidence="3">F-box protein</fullName>
    </recommendedName>
</protein>
<reference evidence="1" key="1">
    <citation type="journal article" date="2018" name="DNA Res.">
        <title>Multiple hybrid de novo genome assembly of finger millet, an orphan allotetraploid crop.</title>
        <authorList>
            <person name="Hatakeyama M."/>
            <person name="Aluri S."/>
            <person name="Balachadran M.T."/>
            <person name="Sivarajan S.R."/>
            <person name="Patrignani A."/>
            <person name="Gruter S."/>
            <person name="Poveda L."/>
            <person name="Shimizu-Inatsugi R."/>
            <person name="Baeten J."/>
            <person name="Francoijs K.J."/>
            <person name="Nataraja K.N."/>
            <person name="Reddy Y.A.N."/>
            <person name="Phadnis S."/>
            <person name="Ravikumar R.L."/>
            <person name="Schlapbach R."/>
            <person name="Sreeman S.M."/>
            <person name="Shimizu K.K."/>
        </authorList>
    </citation>
    <scope>NUCLEOTIDE SEQUENCE</scope>
</reference>
<dbReference type="AlphaFoldDB" id="A0AAV5ENF8"/>
<reference evidence="1" key="2">
    <citation type="submission" date="2021-12" db="EMBL/GenBank/DDBJ databases">
        <title>Resequencing data analysis of finger millet.</title>
        <authorList>
            <person name="Hatakeyama M."/>
            <person name="Aluri S."/>
            <person name="Balachadran M.T."/>
            <person name="Sivarajan S.R."/>
            <person name="Poveda L."/>
            <person name="Shimizu-Inatsugi R."/>
            <person name="Schlapbach R."/>
            <person name="Sreeman S.M."/>
            <person name="Shimizu K.K."/>
        </authorList>
    </citation>
    <scope>NUCLEOTIDE SEQUENCE</scope>
</reference>
<organism evidence="1 2">
    <name type="scientific">Eleusine coracana subsp. coracana</name>
    <dbReference type="NCBI Taxonomy" id="191504"/>
    <lineage>
        <taxon>Eukaryota</taxon>
        <taxon>Viridiplantae</taxon>
        <taxon>Streptophyta</taxon>
        <taxon>Embryophyta</taxon>
        <taxon>Tracheophyta</taxon>
        <taxon>Spermatophyta</taxon>
        <taxon>Magnoliopsida</taxon>
        <taxon>Liliopsida</taxon>
        <taxon>Poales</taxon>
        <taxon>Poaceae</taxon>
        <taxon>PACMAD clade</taxon>
        <taxon>Chloridoideae</taxon>
        <taxon>Cynodonteae</taxon>
        <taxon>Eleusininae</taxon>
        <taxon>Eleusine</taxon>
    </lineage>
</organism>
<dbReference type="Proteomes" id="UP001054889">
    <property type="component" value="Unassembled WGS sequence"/>
</dbReference>
<gene>
    <name evidence="1" type="primary">gb11423</name>
    <name evidence="1" type="ORF">PR202_gb11423</name>
</gene>
<dbReference type="PANTHER" id="PTHR34591">
    <property type="entry name" value="OS03G0653100 PROTEIN-RELATED"/>
    <property type="match status" value="1"/>
</dbReference>
<evidence type="ECO:0000313" key="1">
    <source>
        <dbReference type="EMBL" id="GJN23745.1"/>
    </source>
</evidence>
<evidence type="ECO:0000313" key="2">
    <source>
        <dbReference type="Proteomes" id="UP001054889"/>
    </source>
</evidence>
<proteinExistence type="predicted"/>
<name>A0AAV5ENF8_ELECO</name>
<comment type="caution">
    <text evidence="1">The sequence shown here is derived from an EMBL/GenBank/DDBJ whole genome shotgun (WGS) entry which is preliminary data.</text>
</comment>
<keyword evidence="2" id="KW-1185">Reference proteome</keyword>
<dbReference type="EMBL" id="BQKI01000076">
    <property type="protein sequence ID" value="GJN23745.1"/>
    <property type="molecule type" value="Genomic_DNA"/>
</dbReference>
<evidence type="ECO:0008006" key="3">
    <source>
        <dbReference type="Google" id="ProtNLM"/>
    </source>
</evidence>
<dbReference type="PANTHER" id="PTHR34591:SF58">
    <property type="entry name" value="F-BOX DOMAIN-CONTAINING PROTEIN"/>
    <property type="match status" value="1"/>
</dbReference>
<sequence length="126" mass="14660">MVPKIAGKLQDYVKMDHWLDIVSIKHCCNGLLLLNCRVVNPATRQWERLPPCPVLPQGTVYFGDNDAYLAFDPTMSPHYEVLLLPYLRGHDDKQREGVEWPPSPYVMCVYSSRAGRWEERPFVRKE</sequence>